<dbReference type="PANTHER" id="PTHR10353:SF53">
    <property type="entry name" value="BETA-1,4-GLUCOSIDASE (EUROFUNG)"/>
    <property type="match status" value="1"/>
</dbReference>
<keyword evidence="2" id="KW-0732">Signal</keyword>
<organism evidence="3 4">
    <name type="scientific">Neoarthrinium moseri</name>
    <dbReference type="NCBI Taxonomy" id="1658444"/>
    <lineage>
        <taxon>Eukaryota</taxon>
        <taxon>Fungi</taxon>
        <taxon>Dikarya</taxon>
        <taxon>Ascomycota</taxon>
        <taxon>Pezizomycotina</taxon>
        <taxon>Sordariomycetes</taxon>
        <taxon>Xylariomycetidae</taxon>
        <taxon>Amphisphaeriales</taxon>
        <taxon>Apiosporaceae</taxon>
        <taxon>Neoarthrinium</taxon>
    </lineage>
</organism>
<dbReference type="InterPro" id="IPR001360">
    <property type="entry name" value="Glyco_hydro_1"/>
</dbReference>
<feature type="signal peptide" evidence="2">
    <location>
        <begin position="1"/>
        <end position="22"/>
    </location>
</feature>
<dbReference type="Proteomes" id="UP000829685">
    <property type="component" value="Unassembled WGS sequence"/>
</dbReference>
<dbReference type="InterPro" id="IPR017853">
    <property type="entry name" value="GH"/>
</dbReference>
<reference evidence="3" key="1">
    <citation type="submission" date="2021-03" db="EMBL/GenBank/DDBJ databases">
        <title>Revisited historic fungal species revealed as producer of novel bioactive compounds through whole genome sequencing and comparative genomics.</title>
        <authorList>
            <person name="Vignolle G.A."/>
            <person name="Hochenegger N."/>
            <person name="Mach R.L."/>
            <person name="Mach-Aigner A.R."/>
            <person name="Javad Rahimi M."/>
            <person name="Salim K.A."/>
            <person name="Chan C.M."/>
            <person name="Lim L.B.L."/>
            <person name="Cai F."/>
            <person name="Druzhinina I.S."/>
            <person name="U'Ren J.M."/>
            <person name="Derntl C."/>
        </authorList>
    </citation>
    <scope>NUCLEOTIDE SEQUENCE</scope>
    <source>
        <strain evidence="3">TUCIM 5799</strain>
    </source>
</reference>
<comment type="similarity">
    <text evidence="1">Belongs to the glycosyl hydrolase 1 family.</text>
</comment>
<proteinExistence type="inferred from homology"/>
<comment type="caution">
    <text evidence="3">The sequence shown here is derived from an EMBL/GenBank/DDBJ whole genome shotgun (WGS) entry which is preliminary data.</text>
</comment>
<evidence type="ECO:0000313" key="4">
    <source>
        <dbReference type="Proteomes" id="UP000829685"/>
    </source>
</evidence>
<evidence type="ECO:0000256" key="2">
    <source>
        <dbReference type="SAM" id="SignalP"/>
    </source>
</evidence>
<evidence type="ECO:0000313" key="3">
    <source>
        <dbReference type="EMBL" id="KAI1880034.1"/>
    </source>
</evidence>
<accession>A0A9Q0AQW2</accession>
<gene>
    <name evidence="3" type="ORF">JX265_001655</name>
</gene>
<dbReference type="EMBL" id="JAFIMR010000003">
    <property type="protein sequence ID" value="KAI1880034.1"/>
    <property type="molecule type" value="Genomic_DNA"/>
</dbReference>
<dbReference type="PANTHER" id="PTHR10353">
    <property type="entry name" value="GLYCOSYL HYDROLASE"/>
    <property type="match status" value="1"/>
</dbReference>
<dbReference type="GO" id="GO:0005975">
    <property type="term" value="P:carbohydrate metabolic process"/>
    <property type="evidence" value="ECO:0007669"/>
    <property type="project" value="InterPro"/>
</dbReference>
<protein>
    <recommendedName>
        <fullName evidence="5">Beta-glucosidase</fullName>
    </recommendedName>
</protein>
<sequence length="602" mass="66702">MSTKISNSSLIGLLVQLQICFAECGSSPTTGGCLASTASSTYSSFTYEQESTDRYAIPLTSPLSLPTFAPAFDAVSTLLPTSVVYTTYSLNRSATAVDDGLYGQSAYAALWVSLTYSQEPPFTTTASPTPVATSELIFPPPLPARPLNEDKSLRFPCDFIWGAAASAWQIEGGLQAEGRGPAVFDAIGSVGTVGMNDSNVADMSYFLYKQDIARLAALGIPNYSFSISWSRVVPFGTAGSPVNTQALEHYEDVIKTCYEYGVTPIATLMHIDSPFGIFDDMDAFPEHFLHYAKEVMTRFADRIPIWFTINEPNIAVPYVSRNYNIFTAQLKAHAEVYHWYKEVLNGTGRIATKFANNLAVPLDPTNQSHIDASIRYQEFTLGIMANPLFLGQQIPKAALQTPGLNLTALTDEEIKFINGSADFWAFDPYVAQFAYPPEEGYDACISNSSNPLWPVCVGTGNTQSNGWLMGAISDTYSMIAPQYVRQQLGYVWNVYKPSGIMVTEFGFPQIADSEQELRVQQFDFERSMYYQNFLTETLHAVHSDGVNVIGALAWSWIDNNEFGNFGHQYGMQTVNRTDGLFTRHYKRSIFDYVDFFHNYIAS</sequence>
<dbReference type="GO" id="GO:0008422">
    <property type="term" value="F:beta-glucosidase activity"/>
    <property type="evidence" value="ECO:0007669"/>
    <property type="project" value="TreeGrafter"/>
</dbReference>
<dbReference type="SUPFAM" id="SSF51445">
    <property type="entry name" value="(Trans)glycosidases"/>
    <property type="match status" value="1"/>
</dbReference>
<evidence type="ECO:0008006" key="5">
    <source>
        <dbReference type="Google" id="ProtNLM"/>
    </source>
</evidence>
<dbReference type="AlphaFoldDB" id="A0A9Q0AQW2"/>
<keyword evidence="4" id="KW-1185">Reference proteome</keyword>
<feature type="chain" id="PRO_5040164075" description="Beta-glucosidase" evidence="2">
    <location>
        <begin position="23"/>
        <end position="602"/>
    </location>
</feature>
<dbReference type="Pfam" id="PF00232">
    <property type="entry name" value="Glyco_hydro_1"/>
    <property type="match status" value="1"/>
</dbReference>
<evidence type="ECO:0000256" key="1">
    <source>
        <dbReference type="RuleBase" id="RU003690"/>
    </source>
</evidence>
<dbReference type="Gene3D" id="3.20.20.80">
    <property type="entry name" value="Glycosidases"/>
    <property type="match status" value="1"/>
</dbReference>
<name>A0A9Q0AQW2_9PEZI</name>